<dbReference type="HOGENOM" id="CLU_2763329_0_0_1"/>
<dbReference type="AlphaFoldDB" id="A0EHM7"/>
<name>A0EHM7_PARTE</name>
<reference evidence="1 2" key="1">
    <citation type="journal article" date="2006" name="Nature">
        <title>Global trends of whole-genome duplications revealed by the ciliate Paramecium tetraurelia.</title>
        <authorList>
            <consortium name="Genoscope"/>
            <person name="Aury J.-M."/>
            <person name="Jaillon O."/>
            <person name="Duret L."/>
            <person name="Noel B."/>
            <person name="Jubin C."/>
            <person name="Porcel B.M."/>
            <person name="Segurens B."/>
            <person name="Daubin V."/>
            <person name="Anthouard V."/>
            <person name="Aiach N."/>
            <person name="Arnaiz O."/>
            <person name="Billaut A."/>
            <person name="Beisson J."/>
            <person name="Blanc I."/>
            <person name="Bouhouche K."/>
            <person name="Camara F."/>
            <person name="Duharcourt S."/>
            <person name="Guigo R."/>
            <person name="Gogendeau D."/>
            <person name="Katinka M."/>
            <person name="Keller A.-M."/>
            <person name="Kissmehl R."/>
            <person name="Klotz C."/>
            <person name="Koll F."/>
            <person name="Le Moue A."/>
            <person name="Lepere C."/>
            <person name="Malinsky S."/>
            <person name="Nowacki M."/>
            <person name="Nowak J.K."/>
            <person name="Plattner H."/>
            <person name="Poulain J."/>
            <person name="Ruiz F."/>
            <person name="Serrano V."/>
            <person name="Zagulski M."/>
            <person name="Dessen P."/>
            <person name="Betermier M."/>
            <person name="Weissenbach J."/>
            <person name="Scarpelli C."/>
            <person name="Schachter V."/>
            <person name="Sperling L."/>
            <person name="Meyer E."/>
            <person name="Cohen J."/>
            <person name="Wincker P."/>
        </authorList>
    </citation>
    <scope>NUCLEOTIDE SEQUENCE [LARGE SCALE GENOMIC DNA]</scope>
    <source>
        <strain evidence="1 2">Stock d4-2</strain>
    </source>
</reference>
<accession>A0EHM7</accession>
<dbReference type="KEGG" id="ptm:GSPATT00027144001"/>
<dbReference type="EMBL" id="CT868679">
    <property type="protein sequence ID" value="CAK94818.1"/>
    <property type="molecule type" value="Genomic_DNA"/>
</dbReference>
<dbReference type="RefSeq" id="XP_001462191.1">
    <property type="nucleotide sequence ID" value="XM_001462154.1"/>
</dbReference>
<organism evidence="1 2">
    <name type="scientific">Paramecium tetraurelia</name>
    <dbReference type="NCBI Taxonomy" id="5888"/>
    <lineage>
        <taxon>Eukaryota</taxon>
        <taxon>Sar</taxon>
        <taxon>Alveolata</taxon>
        <taxon>Ciliophora</taxon>
        <taxon>Intramacronucleata</taxon>
        <taxon>Oligohymenophorea</taxon>
        <taxon>Peniculida</taxon>
        <taxon>Parameciidae</taxon>
        <taxon>Paramecium</taxon>
    </lineage>
</organism>
<dbReference type="GeneID" id="5047976"/>
<dbReference type="Proteomes" id="UP000000600">
    <property type="component" value="Unassembled WGS sequence"/>
</dbReference>
<dbReference type="InParanoid" id="A0EHM7"/>
<keyword evidence="2" id="KW-1185">Reference proteome</keyword>
<evidence type="ECO:0000313" key="2">
    <source>
        <dbReference type="Proteomes" id="UP000000600"/>
    </source>
</evidence>
<protein>
    <submittedName>
        <fullName evidence="1">Uncharacterized protein</fullName>
    </submittedName>
</protein>
<sequence length="70" mass="8602">MDLKMQVCQLLENIDRVIELMERLMRTQLGTLKQEDQEKQKVDPTYQFEQLLFYNHQSQQYSFWSELCQI</sequence>
<evidence type="ECO:0000313" key="1">
    <source>
        <dbReference type="EMBL" id="CAK94818.1"/>
    </source>
</evidence>
<gene>
    <name evidence="1" type="ORF">GSPATT00027144001</name>
</gene>
<proteinExistence type="predicted"/>